<dbReference type="PROSITE" id="PS50928">
    <property type="entry name" value="ABC_TM1"/>
    <property type="match status" value="1"/>
</dbReference>
<evidence type="ECO:0000256" key="5">
    <source>
        <dbReference type="ARBA" id="ARBA00022989"/>
    </source>
</evidence>
<dbReference type="Gene3D" id="1.10.3720.10">
    <property type="entry name" value="MetI-like"/>
    <property type="match status" value="1"/>
</dbReference>
<comment type="similarity">
    <text evidence="7">Belongs to the binding-protein-dependent transport system permease family.</text>
</comment>
<dbReference type="InterPro" id="IPR000515">
    <property type="entry name" value="MetI-like"/>
</dbReference>
<feature type="domain" description="ABC transmembrane type-1" evidence="8">
    <location>
        <begin position="78"/>
        <end position="281"/>
    </location>
</feature>
<dbReference type="PANTHER" id="PTHR43744:SF9">
    <property type="entry name" value="POLYGALACTURONAN_RHAMNOGALACTURONAN TRANSPORT SYSTEM PERMEASE PROTEIN YTCP"/>
    <property type="match status" value="1"/>
</dbReference>
<feature type="transmembrane region" description="Helical" evidence="7">
    <location>
        <begin position="264"/>
        <end position="281"/>
    </location>
</feature>
<comment type="caution">
    <text evidence="9">The sequence shown here is derived from an EMBL/GenBank/DDBJ whole genome shotgun (WGS) entry which is preliminary data.</text>
</comment>
<name>A0A329MMA6_9BACL</name>
<feature type="transmembrane region" description="Helical" evidence="7">
    <location>
        <begin position="12"/>
        <end position="34"/>
    </location>
</feature>
<evidence type="ECO:0000256" key="6">
    <source>
        <dbReference type="ARBA" id="ARBA00023136"/>
    </source>
</evidence>
<evidence type="ECO:0000256" key="1">
    <source>
        <dbReference type="ARBA" id="ARBA00004651"/>
    </source>
</evidence>
<keyword evidence="6 7" id="KW-0472">Membrane</keyword>
<comment type="subcellular location">
    <subcellularLocation>
        <location evidence="1 7">Cell membrane</location>
        <topology evidence="1 7">Multi-pass membrane protein</topology>
    </subcellularLocation>
</comment>
<dbReference type="SUPFAM" id="SSF161098">
    <property type="entry name" value="MetI-like"/>
    <property type="match status" value="1"/>
</dbReference>
<keyword evidence="5 7" id="KW-1133">Transmembrane helix</keyword>
<gene>
    <name evidence="9" type="ORF">DQG23_12435</name>
</gene>
<accession>A0A329MMA6</accession>
<evidence type="ECO:0000259" key="8">
    <source>
        <dbReference type="PROSITE" id="PS50928"/>
    </source>
</evidence>
<evidence type="ECO:0000313" key="9">
    <source>
        <dbReference type="EMBL" id="RAV20894.1"/>
    </source>
</evidence>
<reference evidence="9 10" key="1">
    <citation type="journal article" date="2009" name="Int. J. Syst. Evol. Microbiol.">
        <title>Paenibacillus contaminans sp. nov., isolated from a contaminated laboratory plate.</title>
        <authorList>
            <person name="Chou J.H."/>
            <person name="Lee J.H."/>
            <person name="Lin M.C."/>
            <person name="Chang P.S."/>
            <person name="Arun A.B."/>
            <person name="Young C.C."/>
            <person name="Chen W.M."/>
        </authorList>
    </citation>
    <scope>NUCLEOTIDE SEQUENCE [LARGE SCALE GENOMIC DNA]</scope>
    <source>
        <strain evidence="9 10">CKOBP-6</strain>
    </source>
</reference>
<keyword evidence="4 7" id="KW-0812">Transmembrane</keyword>
<dbReference type="RefSeq" id="WP_113031173.1">
    <property type="nucleotide sequence ID" value="NZ_QMFB01000006.1"/>
</dbReference>
<evidence type="ECO:0000256" key="3">
    <source>
        <dbReference type="ARBA" id="ARBA00022475"/>
    </source>
</evidence>
<dbReference type="AlphaFoldDB" id="A0A329MMA6"/>
<feature type="transmembrane region" description="Helical" evidence="7">
    <location>
        <begin position="73"/>
        <end position="101"/>
    </location>
</feature>
<proteinExistence type="inferred from homology"/>
<organism evidence="9 10">
    <name type="scientific">Paenibacillus contaminans</name>
    <dbReference type="NCBI Taxonomy" id="450362"/>
    <lineage>
        <taxon>Bacteria</taxon>
        <taxon>Bacillati</taxon>
        <taxon>Bacillota</taxon>
        <taxon>Bacilli</taxon>
        <taxon>Bacillales</taxon>
        <taxon>Paenibacillaceae</taxon>
        <taxon>Paenibacillus</taxon>
    </lineage>
</organism>
<feature type="transmembrane region" description="Helical" evidence="7">
    <location>
        <begin position="113"/>
        <end position="132"/>
    </location>
</feature>
<dbReference type="Pfam" id="PF00528">
    <property type="entry name" value="BPD_transp_1"/>
    <property type="match status" value="1"/>
</dbReference>
<evidence type="ECO:0000256" key="7">
    <source>
        <dbReference type="RuleBase" id="RU363032"/>
    </source>
</evidence>
<dbReference type="InterPro" id="IPR035906">
    <property type="entry name" value="MetI-like_sf"/>
</dbReference>
<keyword evidence="10" id="KW-1185">Reference proteome</keyword>
<evidence type="ECO:0000256" key="2">
    <source>
        <dbReference type="ARBA" id="ARBA00022448"/>
    </source>
</evidence>
<feature type="transmembrane region" description="Helical" evidence="7">
    <location>
        <begin position="144"/>
        <end position="165"/>
    </location>
</feature>
<dbReference type="GO" id="GO:0055085">
    <property type="term" value="P:transmembrane transport"/>
    <property type="evidence" value="ECO:0007669"/>
    <property type="project" value="InterPro"/>
</dbReference>
<protein>
    <submittedName>
        <fullName evidence="9">Carbohydrate ABC transporter permease</fullName>
    </submittedName>
</protein>
<dbReference type="GO" id="GO:0005886">
    <property type="term" value="C:plasma membrane"/>
    <property type="evidence" value="ECO:0007669"/>
    <property type="project" value="UniProtKB-SubCell"/>
</dbReference>
<dbReference type="PANTHER" id="PTHR43744">
    <property type="entry name" value="ABC TRANSPORTER PERMEASE PROTEIN MG189-RELATED-RELATED"/>
    <property type="match status" value="1"/>
</dbReference>
<keyword evidence="3" id="KW-1003">Cell membrane</keyword>
<dbReference type="CDD" id="cd06261">
    <property type="entry name" value="TM_PBP2"/>
    <property type="match status" value="1"/>
</dbReference>
<dbReference type="EMBL" id="QMFB01000006">
    <property type="protein sequence ID" value="RAV20894.1"/>
    <property type="molecule type" value="Genomic_DNA"/>
</dbReference>
<dbReference type="OrthoDB" id="9810086at2"/>
<evidence type="ECO:0000256" key="4">
    <source>
        <dbReference type="ARBA" id="ARBA00022692"/>
    </source>
</evidence>
<feature type="transmembrane region" description="Helical" evidence="7">
    <location>
        <begin position="186"/>
        <end position="209"/>
    </location>
</feature>
<keyword evidence="2 7" id="KW-0813">Transport</keyword>
<dbReference type="Proteomes" id="UP000250369">
    <property type="component" value="Unassembled WGS sequence"/>
</dbReference>
<evidence type="ECO:0000313" key="10">
    <source>
        <dbReference type="Proteomes" id="UP000250369"/>
    </source>
</evidence>
<sequence length="296" mass="33418">MRTKKFRLGVSMFQLVNYFGLTMLSLLFIVPFIVVMTTSLVSEAELIRRGSFILFPEKFDFAAYKLLLGNGSIIYNAYGITLLRVCIGTFLNLVFTAMMAYALARKQLPYRNVFVTLVFVTMLFEGGIVPSYLLIKGLHLLNSFWALVLPGLISAWNLLIMRHFFTQLPNELEESATIDGASPLTILLRIVLPLSLPMIATIGLFYAVYHWNAWFDATIFINDLNKMPLQVILRRIILSMSSEDINKSMIAAMHERPTAQSMKAAAIIVTTLPILFVYPFLQKHFVKGVMIGSIKG</sequence>